<dbReference type="NCBIfam" id="TIGR03144">
    <property type="entry name" value="cytochr_II_ccsB"/>
    <property type="match status" value="1"/>
</dbReference>
<feature type="transmembrane region" description="Helical" evidence="6">
    <location>
        <begin position="114"/>
        <end position="136"/>
    </location>
</feature>
<keyword evidence="3" id="KW-0201">Cytochrome c-type biogenesis</keyword>
<dbReference type="InterPro" id="IPR017562">
    <property type="entry name" value="Cyt_c_biogenesis_CcsA"/>
</dbReference>
<keyword evidence="5 6" id="KW-0472">Membrane</keyword>
<evidence type="ECO:0000256" key="5">
    <source>
        <dbReference type="ARBA" id="ARBA00023136"/>
    </source>
</evidence>
<dbReference type="GO" id="GO:0017004">
    <property type="term" value="P:cytochrome complex assembly"/>
    <property type="evidence" value="ECO:0007669"/>
    <property type="project" value="UniProtKB-KW"/>
</dbReference>
<evidence type="ECO:0000256" key="2">
    <source>
        <dbReference type="ARBA" id="ARBA00022692"/>
    </source>
</evidence>
<dbReference type="EMBL" id="CAFBRV010000012">
    <property type="protein sequence ID" value="CAB5106246.1"/>
    <property type="molecule type" value="Genomic_DNA"/>
</dbReference>
<dbReference type="PANTHER" id="PTHR30071">
    <property type="entry name" value="HEME EXPORTER PROTEIN C"/>
    <property type="match status" value="1"/>
</dbReference>
<feature type="transmembrane region" description="Helical" evidence="6">
    <location>
        <begin position="240"/>
        <end position="259"/>
    </location>
</feature>
<feature type="transmembrane region" description="Helical" evidence="6">
    <location>
        <begin position="202"/>
        <end position="225"/>
    </location>
</feature>
<feature type="transmembrane region" description="Helical" evidence="6">
    <location>
        <begin position="148"/>
        <end position="177"/>
    </location>
</feature>
<evidence type="ECO:0000256" key="3">
    <source>
        <dbReference type="ARBA" id="ARBA00022748"/>
    </source>
</evidence>
<sequence>MSRTWAYLSNYLIYSSMAVYALSFFAHAIETAWAVKTPDASSGKVLDYKRTEKVARIATAMMGLGFILLFAGVIARGISAGRVPWGNMYEFSITGALAFSGAYLAALRKYDLRWLGLLVSIAVLLTLGTAVAVLYVPSAPLVPALKSTWLVIHVSAAIISGGVFLLANAIAAAYLYLDSMESKGERTTWAKRLPTLEYLDQLSYRLVAFVFPLWTFAVIAGAIWAESAWGRYWGWDPKETWAFITWVAYAAYLHARVTVGWRGRRAAWLCLFAGSTFLFNYVYVNVWGTGKHTYSGL</sequence>
<gene>
    <name evidence="8" type="ORF">UFOPK4410_00257</name>
</gene>
<accession>A0A6J7VNW0</accession>
<evidence type="ECO:0000256" key="4">
    <source>
        <dbReference type="ARBA" id="ARBA00022989"/>
    </source>
</evidence>
<keyword evidence="4 6" id="KW-1133">Transmembrane helix</keyword>
<feature type="transmembrane region" description="Helical" evidence="6">
    <location>
        <begin position="12"/>
        <end position="33"/>
    </location>
</feature>
<organism evidence="8">
    <name type="scientific">freshwater metagenome</name>
    <dbReference type="NCBI Taxonomy" id="449393"/>
    <lineage>
        <taxon>unclassified sequences</taxon>
        <taxon>metagenomes</taxon>
        <taxon>ecological metagenomes</taxon>
    </lineage>
</organism>
<reference evidence="8" key="1">
    <citation type="submission" date="2020-05" db="EMBL/GenBank/DDBJ databases">
        <authorList>
            <person name="Chiriac C."/>
            <person name="Salcher M."/>
            <person name="Ghai R."/>
            <person name="Kavagutti S V."/>
        </authorList>
    </citation>
    <scope>NUCLEOTIDE SEQUENCE</scope>
</reference>
<evidence type="ECO:0000256" key="6">
    <source>
        <dbReference type="SAM" id="Phobius"/>
    </source>
</evidence>
<dbReference type="AlphaFoldDB" id="A0A6J7VNW0"/>
<evidence type="ECO:0000259" key="7">
    <source>
        <dbReference type="Pfam" id="PF01578"/>
    </source>
</evidence>
<dbReference type="GO" id="GO:0005886">
    <property type="term" value="C:plasma membrane"/>
    <property type="evidence" value="ECO:0007669"/>
    <property type="project" value="TreeGrafter"/>
</dbReference>
<feature type="transmembrane region" description="Helical" evidence="6">
    <location>
        <begin position="54"/>
        <end position="75"/>
    </location>
</feature>
<name>A0A6J7VNW0_9ZZZZ</name>
<dbReference type="InterPro" id="IPR002541">
    <property type="entry name" value="Cyt_c_assembly"/>
</dbReference>
<comment type="subcellular location">
    <subcellularLocation>
        <location evidence="1">Membrane</location>
        <topology evidence="1">Multi-pass membrane protein</topology>
    </subcellularLocation>
</comment>
<feature type="domain" description="Cytochrome c assembly protein" evidence="7">
    <location>
        <begin position="85"/>
        <end position="291"/>
    </location>
</feature>
<protein>
    <submittedName>
        <fullName evidence="8">Unannotated protein</fullName>
    </submittedName>
</protein>
<dbReference type="PANTHER" id="PTHR30071:SF1">
    <property type="entry name" value="CYTOCHROME B_B6 PROTEIN-RELATED"/>
    <property type="match status" value="1"/>
</dbReference>
<dbReference type="InterPro" id="IPR045062">
    <property type="entry name" value="Cyt_c_biogenesis_CcsA/CcmC"/>
</dbReference>
<dbReference type="GO" id="GO:0020037">
    <property type="term" value="F:heme binding"/>
    <property type="evidence" value="ECO:0007669"/>
    <property type="project" value="InterPro"/>
</dbReference>
<feature type="transmembrane region" description="Helical" evidence="6">
    <location>
        <begin position="87"/>
        <end position="107"/>
    </location>
</feature>
<keyword evidence="2 6" id="KW-0812">Transmembrane</keyword>
<dbReference type="Pfam" id="PF01578">
    <property type="entry name" value="Cytochrom_C_asm"/>
    <property type="match status" value="1"/>
</dbReference>
<evidence type="ECO:0000313" key="8">
    <source>
        <dbReference type="EMBL" id="CAB5106246.1"/>
    </source>
</evidence>
<evidence type="ECO:0000256" key="1">
    <source>
        <dbReference type="ARBA" id="ARBA00004141"/>
    </source>
</evidence>
<proteinExistence type="predicted"/>
<feature type="transmembrane region" description="Helical" evidence="6">
    <location>
        <begin position="266"/>
        <end position="284"/>
    </location>
</feature>